<dbReference type="AlphaFoldDB" id="A0A699WKB9"/>
<organism evidence="2">
    <name type="scientific">Tanacetum cinerariifolium</name>
    <name type="common">Dalmatian daisy</name>
    <name type="synonym">Chrysanthemum cinerariifolium</name>
    <dbReference type="NCBI Taxonomy" id="118510"/>
    <lineage>
        <taxon>Eukaryota</taxon>
        <taxon>Viridiplantae</taxon>
        <taxon>Streptophyta</taxon>
        <taxon>Embryophyta</taxon>
        <taxon>Tracheophyta</taxon>
        <taxon>Spermatophyta</taxon>
        <taxon>Magnoliopsida</taxon>
        <taxon>eudicotyledons</taxon>
        <taxon>Gunneridae</taxon>
        <taxon>Pentapetalae</taxon>
        <taxon>asterids</taxon>
        <taxon>campanulids</taxon>
        <taxon>Asterales</taxon>
        <taxon>Asteraceae</taxon>
        <taxon>Asteroideae</taxon>
        <taxon>Anthemideae</taxon>
        <taxon>Anthemidinae</taxon>
        <taxon>Tanacetum</taxon>
    </lineage>
</organism>
<reference evidence="2" key="1">
    <citation type="journal article" date="2019" name="Sci. Rep.">
        <title>Draft genome of Tanacetum cinerariifolium, the natural source of mosquito coil.</title>
        <authorList>
            <person name="Yamashiro T."/>
            <person name="Shiraishi A."/>
            <person name="Satake H."/>
            <person name="Nakayama K."/>
        </authorList>
    </citation>
    <scope>NUCLEOTIDE SEQUENCE</scope>
</reference>
<feature type="region of interest" description="Disordered" evidence="1">
    <location>
        <begin position="1"/>
        <end position="26"/>
    </location>
</feature>
<protein>
    <submittedName>
        <fullName evidence="2">Uncharacterized protein</fullName>
    </submittedName>
</protein>
<accession>A0A699WKB9</accession>
<dbReference type="EMBL" id="BKCJ011695006">
    <property type="protein sequence ID" value="GFD47269.1"/>
    <property type="molecule type" value="Genomic_DNA"/>
</dbReference>
<name>A0A699WKB9_TANCI</name>
<feature type="non-terminal residue" evidence="2">
    <location>
        <position position="1"/>
    </location>
</feature>
<evidence type="ECO:0000256" key="1">
    <source>
        <dbReference type="SAM" id="MobiDB-lite"/>
    </source>
</evidence>
<comment type="caution">
    <text evidence="2">The sequence shown here is derived from an EMBL/GenBank/DDBJ whole genome shotgun (WGS) entry which is preliminary data.</text>
</comment>
<evidence type="ECO:0000313" key="2">
    <source>
        <dbReference type="EMBL" id="GFD47269.1"/>
    </source>
</evidence>
<sequence>SGTGEGTGSKPGVSDVPSDDSEEELS</sequence>
<feature type="compositionally biased region" description="Acidic residues" evidence="1">
    <location>
        <begin position="17"/>
        <end position="26"/>
    </location>
</feature>
<gene>
    <name evidence="2" type="ORF">Tci_919238</name>
</gene>
<proteinExistence type="predicted"/>